<evidence type="ECO:0000256" key="1">
    <source>
        <dbReference type="SAM" id="MobiDB-lite"/>
    </source>
</evidence>
<dbReference type="AlphaFoldDB" id="A0AAQ3UCK9"/>
<proteinExistence type="predicted"/>
<organism evidence="3 4">
    <name type="scientific">Paspalum notatum var. saurae</name>
    <dbReference type="NCBI Taxonomy" id="547442"/>
    <lineage>
        <taxon>Eukaryota</taxon>
        <taxon>Viridiplantae</taxon>
        <taxon>Streptophyta</taxon>
        <taxon>Embryophyta</taxon>
        <taxon>Tracheophyta</taxon>
        <taxon>Spermatophyta</taxon>
        <taxon>Magnoliopsida</taxon>
        <taxon>Liliopsida</taxon>
        <taxon>Poales</taxon>
        <taxon>Poaceae</taxon>
        <taxon>PACMAD clade</taxon>
        <taxon>Panicoideae</taxon>
        <taxon>Andropogonodae</taxon>
        <taxon>Paspaleae</taxon>
        <taxon>Paspalinae</taxon>
        <taxon>Paspalum</taxon>
    </lineage>
</organism>
<evidence type="ECO:0000313" key="4">
    <source>
        <dbReference type="Proteomes" id="UP001341281"/>
    </source>
</evidence>
<evidence type="ECO:0000313" key="3">
    <source>
        <dbReference type="EMBL" id="WVZ87770.1"/>
    </source>
</evidence>
<dbReference type="EMBL" id="CP144751">
    <property type="protein sequence ID" value="WVZ87770.1"/>
    <property type="molecule type" value="Genomic_DNA"/>
</dbReference>
<reference evidence="3 4" key="1">
    <citation type="submission" date="2024-02" db="EMBL/GenBank/DDBJ databases">
        <title>High-quality chromosome-scale genome assembly of Pensacola bahiagrass (Paspalum notatum Flugge var. saurae).</title>
        <authorList>
            <person name="Vega J.M."/>
            <person name="Podio M."/>
            <person name="Orjuela J."/>
            <person name="Siena L.A."/>
            <person name="Pessino S.C."/>
            <person name="Combes M.C."/>
            <person name="Mariac C."/>
            <person name="Albertini E."/>
            <person name="Pupilli F."/>
            <person name="Ortiz J.P.A."/>
            <person name="Leblanc O."/>
        </authorList>
    </citation>
    <scope>NUCLEOTIDE SEQUENCE [LARGE SCALE GENOMIC DNA]</scope>
    <source>
        <strain evidence="3">R1</strain>
        <tissue evidence="3">Leaf</tissue>
    </source>
</reference>
<keyword evidence="4" id="KW-1185">Reference proteome</keyword>
<dbReference type="PANTHER" id="PTHR36617">
    <property type="entry name" value="PROTEIN, PUTATIVE-RELATED"/>
    <property type="match status" value="1"/>
</dbReference>
<feature type="region of interest" description="Disordered" evidence="1">
    <location>
        <begin position="1"/>
        <end position="129"/>
    </location>
</feature>
<sequence length="372" mass="41325">MRSSDGKVVVAPANVSTIGAARSRRHRGAALPPARNRLHRRWDARPPALGRPPVGAELPPAGDGPRGRPPAGARTPACVGPPARGVQASLPSSGAPSRLPLPPLRRPSSGDPASRSVQRCAGPQVPTSCCPPASRSVLTAHLNPLDDAWEVGKRNSGDDHKKKKYRLDKWSILSQPKDQGGLGFMIWVLRILLYLAKRDFFHFGSFKVKDGSQVHFWEDIWLGATPLRVQYPCLYNIARPKNITITDVLCYSPPNLAWRRDLVGPKLVAWNNLLPRIANITLLEEPDSFHWHLTKNGDVLGEIALPSFNSCGSSQLEKILWKIRAPLKVMIFLWYLRKGVLLTKDNLTKRNWHGNKGCSFCHNDETIEQLFF</sequence>
<dbReference type="Pfam" id="PF13966">
    <property type="entry name" value="zf-RVT"/>
    <property type="match status" value="1"/>
</dbReference>
<dbReference type="Proteomes" id="UP001341281">
    <property type="component" value="Chromosome 07"/>
</dbReference>
<evidence type="ECO:0000259" key="2">
    <source>
        <dbReference type="Pfam" id="PF13966"/>
    </source>
</evidence>
<dbReference type="PANTHER" id="PTHR36617:SF14">
    <property type="entry name" value="REVERSE TRANSCRIPTASE ZINC-BINDING DOMAIN-CONTAINING PROTEIN"/>
    <property type="match status" value="1"/>
</dbReference>
<gene>
    <name evidence="3" type="ORF">U9M48_034358</name>
</gene>
<feature type="compositionally biased region" description="Low complexity" evidence="1">
    <location>
        <begin position="59"/>
        <end position="77"/>
    </location>
</feature>
<feature type="domain" description="Reverse transcriptase zinc-binding" evidence="2">
    <location>
        <begin position="314"/>
        <end position="372"/>
    </location>
</feature>
<dbReference type="InterPro" id="IPR026960">
    <property type="entry name" value="RVT-Znf"/>
</dbReference>
<name>A0AAQ3UCK9_PASNO</name>
<accession>A0AAQ3UCK9</accession>
<feature type="compositionally biased region" description="Low complexity" evidence="1">
    <location>
        <begin position="88"/>
        <end position="98"/>
    </location>
</feature>
<protein>
    <recommendedName>
        <fullName evidence="2">Reverse transcriptase zinc-binding domain-containing protein</fullName>
    </recommendedName>
</protein>